<keyword evidence="1" id="KW-0472">Membrane</keyword>
<dbReference type="EMBL" id="JAGRZL010000128">
    <property type="protein sequence ID" value="MBR7631640.1"/>
    <property type="molecule type" value="Genomic_DNA"/>
</dbReference>
<accession>A0ABS5GWY3</accession>
<keyword evidence="1" id="KW-0812">Transmembrane</keyword>
<comment type="caution">
    <text evidence="2">The sequence shown here is derived from an EMBL/GenBank/DDBJ whole genome shotgun (WGS) entry which is preliminary data.</text>
</comment>
<gene>
    <name evidence="2" type="ORF">KAT72_22360</name>
</gene>
<dbReference type="Proteomes" id="UP000675653">
    <property type="component" value="Unassembled WGS sequence"/>
</dbReference>
<evidence type="ECO:0000256" key="1">
    <source>
        <dbReference type="SAM" id="Phobius"/>
    </source>
</evidence>
<keyword evidence="1" id="KW-1133">Transmembrane helix</keyword>
<feature type="transmembrane region" description="Helical" evidence="1">
    <location>
        <begin position="52"/>
        <end position="71"/>
    </location>
</feature>
<name>A0ABS5GWY3_9GAMM</name>
<feature type="transmembrane region" description="Helical" evidence="1">
    <location>
        <begin position="21"/>
        <end position="40"/>
    </location>
</feature>
<reference evidence="2 3" key="1">
    <citation type="submission" date="2021-04" db="EMBL/GenBank/DDBJ databases">
        <title>Draft Genome of Aeromonas popoffii ID682, isolated from a natural water source in Idaho.</title>
        <authorList>
            <person name="Testerman T."/>
            <person name="Graf J."/>
        </authorList>
    </citation>
    <scope>NUCLEOTIDE SEQUENCE [LARGE SCALE GENOMIC DNA]</scope>
    <source>
        <strain evidence="2 3">ID682</strain>
    </source>
</reference>
<evidence type="ECO:0000313" key="3">
    <source>
        <dbReference type="Proteomes" id="UP000675653"/>
    </source>
</evidence>
<keyword evidence="3" id="KW-1185">Reference proteome</keyword>
<feature type="non-terminal residue" evidence="2">
    <location>
        <position position="1"/>
    </location>
</feature>
<sequence>RNSYLDNVDDSNEVERLYRRNTLFLASVIAVYSLAEGHIGSDVSVGIAKVTFNNPIVIEYSMVITLLYFCWRHLLVSKVLRCNLANRAIDGVTVPSSIISVLVRRTESKREELKFIRGEQAVKPDFKGWKLCGIGFFTLRISYSYASGGGKLAQGEEEIDVFEPVNYSV</sequence>
<protein>
    <submittedName>
        <fullName evidence="2">Uncharacterized protein</fullName>
    </submittedName>
</protein>
<evidence type="ECO:0000313" key="2">
    <source>
        <dbReference type="EMBL" id="MBR7631640.1"/>
    </source>
</evidence>
<organism evidence="2 3">
    <name type="scientific">Aeromonas popoffii</name>
    <dbReference type="NCBI Taxonomy" id="70856"/>
    <lineage>
        <taxon>Bacteria</taxon>
        <taxon>Pseudomonadati</taxon>
        <taxon>Pseudomonadota</taxon>
        <taxon>Gammaproteobacteria</taxon>
        <taxon>Aeromonadales</taxon>
        <taxon>Aeromonadaceae</taxon>
        <taxon>Aeromonas</taxon>
    </lineage>
</organism>
<dbReference type="RefSeq" id="WP_212514981.1">
    <property type="nucleotide sequence ID" value="NZ_CAWQDX010000033.1"/>
</dbReference>
<proteinExistence type="predicted"/>